<proteinExistence type="predicted"/>
<organism evidence="7 8">
    <name type="scientific">Oxalicibacterium faecigallinarum</name>
    <dbReference type="NCBI Taxonomy" id="573741"/>
    <lineage>
        <taxon>Bacteria</taxon>
        <taxon>Pseudomonadati</taxon>
        <taxon>Pseudomonadota</taxon>
        <taxon>Betaproteobacteria</taxon>
        <taxon>Burkholderiales</taxon>
        <taxon>Oxalobacteraceae</taxon>
        <taxon>Oxalicibacterium</taxon>
    </lineage>
</organism>
<comment type="caution">
    <text evidence="7">The sequence shown here is derived from an EMBL/GenBank/DDBJ whole genome shotgun (WGS) entry which is preliminary data.</text>
</comment>
<gene>
    <name evidence="7" type="ORF">GCM10008066_14150</name>
</gene>
<dbReference type="SMART" id="SM00091">
    <property type="entry name" value="PAS"/>
    <property type="match status" value="1"/>
</dbReference>
<evidence type="ECO:0000259" key="6">
    <source>
        <dbReference type="PROSITE" id="PS50112"/>
    </source>
</evidence>
<dbReference type="SMART" id="SM00086">
    <property type="entry name" value="PAC"/>
    <property type="match status" value="2"/>
</dbReference>
<dbReference type="InterPro" id="IPR013655">
    <property type="entry name" value="PAS_fold_3"/>
</dbReference>
<evidence type="ECO:0000256" key="5">
    <source>
        <dbReference type="ARBA" id="ARBA00022777"/>
    </source>
</evidence>
<dbReference type="EMBL" id="BMDI01000001">
    <property type="protein sequence ID" value="GGI18465.1"/>
    <property type="molecule type" value="Genomic_DNA"/>
</dbReference>
<dbReference type="GO" id="GO:0004673">
    <property type="term" value="F:protein histidine kinase activity"/>
    <property type="evidence" value="ECO:0007669"/>
    <property type="project" value="UniProtKB-EC"/>
</dbReference>
<dbReference type="PROSITE" id="PS50112">
    <property type="entry name" value="PAS"/>
    <property type="match status" value="1"/>
</dbReference>
<evidence type="ECO:0000256" key="4">
    <source>
        <dbReference type="ARBA" id="ARBA00022679"/>
    </source>
</evidence>
<dbReference type="Pfam" id="PF08448">
    <property type="entry name" value="PAS_4"/>
    <property type="match status" value="1"/>
</dbReference>
<dbReference type="InterPro" id="IPR052162">
    <property type="entry name" value="Sensor_kinase/Photoreceptor"/>
</dbReference>
<dbReference type="PANTHER" id="PTHR43304:SF1">
    <property type="entry name" value="PAC DOMAIN-CONTAINING PROTEIN"/>
    <property type="match status" value="1"/>
</dbReference>
<dbReference type="PANTHER" id="PTHR43304">
    <property type="entry name" value="PHYTOCHROME-LIKE PROTEIN CPH1"/>
    <property type="match status" value="1"/>
</dbReference>
<dbReference type="EC" id="2.7.13.3" evidence="2"/>
<feature type="domain" description="PAS" evidence="6">
    <location>
        <begin position="141"/>
        <end position="211"/>
    </location>
</feature>
<evidence type="ECO:0000256" key="3">
    <source>
        <dbReference type="ARBA" id="ARBA00022553"/>
    </source>
</evidence>
<dbReference type="AlphaFoldDB" id="A0A8J3ATT0"/>
<dbReference type="Pfam" id="PF08447">
    <property type="entry name" value="PAS_3"/>
    <property type="match status" value="1"/>
</dbReference>
<comment type="catalytic activity">
    <reaction evidence="1">
        <text>ATP + protein L-histidine = ADP + protein N-phospho-L-histidine.</text>
        <dbReference type="EC" id="2.7.13.3"/>
    </reaction>
</comment>
<keyword evidence="5" id="KW-0418">Kinase</keyword>
<dbReference type="InterPro" id="IPR013656">
    <property type="entry name" value="PAS_4"/>
</dbReference>
<sequence>MLIRSRRHFKIPFDQTSFAIQVVTKDGRTSRVSQPWLALWQLADGDDLEDYILSSEWNIFTDLQLADKGVTAIVRRAFAGESLQIPPFLYDAAQLGSFGRARWVSGYAHPIFDEAGSVQEVMLMYEDVGERIRSTSTTGLIEQRYQSLIQGTGQLVWTTSAEGAVEEDSETWRDFTGQTYEEWRSYGWLNVIHPDDQQKTFKLWADSITNRYMYEAVYRLQRLDGEYRWNIGRAVPVLNDDGSIREWVGINFDVHAFQSQTMGVCSIR</sequence>
<dbReference type="CDD" id="cd00130">
    <property type="entry name" value="PAS"/>
    <property type="match status" value="1"/>
</dbReference>
<evidence type="ECO:0000256" key="2">
    <source>
        <dbReference type="ARBA" id="ARBA00012438"/>
    </source>
</evidence>
<dbReference type="InterPro" id="IPR035965">
    <property type="entry name" value="PAS-like_dom_sf"/>
</dbReference>
<evidence type="ECO:0000313" key="8">
    <source>
        <dbReference type="Proteomes" id="UP000642180"/>
    </source>
</evidence>
<keyword evidence="8" id="KW-1185">Reference proteome</keyword>
<dbReference type="FunFam" id="3.30.450.20:FF:000099">
    <property type="entry name" value="Sensory box sensor histidine kinase"/>
    <property type="match status" value="1"/>
</dbReference>
<dbReference type="SUPFAM" id="SSF55785">
    <property type="entry name" value="PYP-like sensor domain (PAS domain)"/>
    <property type="match status" value="2"/>
</dbReference>
<protein>
    <recommendedName>
        <fullName evidence="2">histidine kinase</fullName>
        <ecNumber evidence="2">2.7.13.3</ecNumber>
    </recommendedName>
</protein>
<dbReference type="InterPro" id="IPR001610">
    <property type="entry name" value="PAC"/>
</dbReference>
<dbReference type="NCBIfam" id="TIGR00229">
    <property type="entry name" value="sensory_box"/>
    <property type="match status" value="1"/>
</dbReference>
<dbReference type="InterPro" id="IPR000014">
    <property type="entry name" value="PAS"/>
</dbReference>
<dbReference type="Proteomes" id="UP000642180">
    <property type="component" value="Unassembled WGS sequence"/>
</dbReference>
<keyword evidence="4" id="KW-0808">Transferase</keyword>
<evidence type="ECO:0000313" key="7">
    <source>
        <dbReference type="EMBL" id="GGI18465.1"/>
    </source>
</evidence>
<reference evidence="8" key="1">
    <citation type="journal article" date="2019" name="Int. J. Syst. Evol. Microbiol.">
        <title>The Global Catalogue of Microorganisms (GCM) 10K type strain sequencing project: providing services to taxonomists for standard genome sequencing and annotation.</title>
        <authorList>
            <consortium name="The Broad Institute Genomics Platform"/>
            <consortium name="The Broad Institute Genome Sequencing Center for Infectious Disease"/>
            <person name="Wu L."/>
            <person name="Ma J."/>
        </authorList>
    </citation>
    <scope>NUCLEOTIDE SEQUENCE [LARGE SCALE GENOMIC DNA]</scope>
    <source>
        <strain evidence="8">CCM 2767</strain>
    </source>
</reference>
<evidence type="ECO:0000256" key="1">
    <source>
        <dbReference type="ARBA" id="ARBA00000085"/>
    </source>
</evidence>
<name>A0A8J3ATT0_9BURK</name>
<keyword evidence="3" id="KW-0597">Phosphoprotein</keyword>
<dbReference type="RefSeq" id="WP_188380540.1">
    <property type="nucleotide sequence ID" value="NZ_BMDI01000001.1"/>
</dbReference>
<dbReference type="Gene3D" id="3.30.450.20">
    <property type="entry name" value="PAS domain"/>
    <property type="match status" value="2"/>
</dbReference>
<accession>A0A8J3ATT0</accession>